<dbReference type="InterPro" id="IPR001563">
    <property type="entry name" value="Peptidase_S10"/>
</dbReference>
<evidence type="ECO:0000313" key="3">
    <source>
        <dbReference type="Proteomes" id="UP000887577"/>
    </source>
</evidence>
<dbReference type="PANTHER" id="PTHR11802">
    <property type="entry name" value="SERINE PROTEASE FAMILY S10 SERINE CARBOXYPEPTIDASE"/>
    <property type="match status" value="1"/>
</dbReference>
<dbReference type="PROSITE" id="PS00560">
    <property type="entry name" value="CARBOXYPEPT_SER_HIS"/>
    <property type="match status" value="1"/>
</dbReference>
<dbReference type="AlphaFoldDB" id="A0A914YVB7"/>
<keyword evidence="3" id="KW-1185">Reference proteome</keyword>
<sequence length="383" mass="43492">MRFTIIFAAFLAAIISFVYGANEIKSLPGVQFDIKFKHYSGYLQVSKTHFLHYWFVESQNNPTRDPLIFWFNGGPGCSSLDGLLNEMGPYEVNPDGKTMRSNPDAWNTFASVVYIESPAGVGYSYSSDGNTTTNDDLTSQENYEGIKKFFELHPTFRNQSTFIMGESYGGVYVPTLTARIVDGQKNFPINLRGMALGNGYVNEKLNVDTSVRFAYGHGLIDEKVWNTLEKECCRGCIDDCDLTNMTGHCAHMVEDIFKFLWFGGLNPYDLYRDCDPNPDTNSRRMSSYREGIIPRIFLKILLYYGDTDMACNFMMGQQFAATLGYPRQLNKTPWKFNKQIAGFKTLYKGVTYITIRGAGHMAPQWRAPETAYAIKQFVINHPI</sequence>
<proteinExistence type="inferred from homology"/>
<dbReference type="Gene3D" id="3.40.50.11320">
    <property type="match status" value="1"/>
</dbReference>
<accession>A0A914YVB7</accession>
<dbReference type="GO" id="GO:0004185">
    <property type="term" value="F:serine-type carboxypeptidase activity"/>
    <property type="evidence" value="ECO:0007669"/>
    <property type="project" value="UniProtKB-UniRule"/>
</dbReference>
<dbReference type="PANTHER" id="PTHR11802:SF418">
    <property type="entry name" value="SERINE CARBOXYPEPTIDASE CTSA-1.1"/>
    <property type="match status" value="1"/>
</dbReference>
<keyword evidence="2" id="KW-0378">Hydrolase</keyword>
<dbReference type="Gene3D" id="3.40.50.1820">
    <property type="entry name" value="alpha/beta hydrolase"/>
    <property type="match status" value="1"/>
</dbReference>
<feature type="signal peptide" evidence="2">
    <location>
        <begin position="1"/>
        <end position="20"/>
    </location>
</feature>
<dbReference type="Proteomes" id="UP000887577">
    <property type="component" value="Unplaced"/>
</dbReference>
<dbReference type="InterPro" id="IPR029058">
    <property type="entry name" value="AB_hydrolase_fold"/>
</dbReference>
<dbReference type="InterPro" id="IPR018202">
    <property type="entry name" value="Ser_caboxypep_ser_AS"/>
</dbReference>
<organism evidence="3 4">
    <name type="scientific">Panagrolaimus superbus</name>
    <dbReference type="NCBI Taxonomy" id="310955"/>
    <lineage>
        <taxon>Eukaryota</taxon>
        <taxon>Metazoa</taxon>
        <taxon>Ecdysozoa</taxon>
        <taxon>Nematoda</taxon>
        <taxon>Chromadorea</taxon>
        <taxon>Rhabditida</taxon>
        <taxon>Tylenchina</taxon>
        <taxon>Panagrolaimomorpha</taxon>
        <taxon>Panagrolaimoidea</taxon>
        <taxon>Panagrolaimidae</taxon>
        <taxon>Panagrolaimus</taxon>
    </lineage>
</organism>
<evidence type="ECO:0000313" key="4">
    <source>
        <dbReference type="WBParaSite" id="PSU_v2.g3922.t1"/>
    </source>
</evidence>
<feature type="chain" id="PRO_5038159650" description="Carboxypeptidase" evidence="2">
    <location>
        <begin position="21"/>
        <end position="383"/>
    </location>
</feature>
<protein>
    <recommendedName>
        <fullName evidence="2">Carboxypeptidase</fullName>
        <ecNumber evidence="2">3.4.16.-</ecNumber>
    </recommendedName>
</protein>
<dbReference type="EC" id="3.4.16.-" evidence="2"/>
<dbReference type="InterPro" id="IPR033124">
    <property type="entry name" value="Ser_caboxypep_his_AS"/>
</dbReference>
<dbReference type="PRINTS" id="PR00724">
    <property type="entry name" value="CRBOXYPTASEC"/>
</dbReference>
<keyword evidence="2" id="KW-0645">Protease</keyword>
<dbReference type="WBParaSite" id="PSU_v2.g3922.t1">
    <property type="protein sequence ID" value="PSU_v2.g3922.t1"/>
    <property type="gene ID" value="PSU_v2.g3922"/>
</dbReference>
<keyword evidence="2" id="KW-0732">Signal</keyword>
<dbReference type="Pfam" id="PF00450">
    <property type="entry name" value="Peptidase_S10"/>
    <property type="match status" value="2"/>
</dbReference>
<dbReference type="PROSITE" id="PS00131">
    <property type="entry name" value="CARBOXYPEPT_SER_SER"/>
    <property type="match status" value="1"/>
</dbReference>
<keyword evidence="2" id="KW-0121">Carboxypeptidase</keyword>
<reference evidence="4" key="1">
    <citation type="submission" date="2022-11" db="UniProtKB">
        <authorList>
            <consortium name="WormBaseParasite"/>
        </authorList>
    </citation>
    <scope>IDENTIFICATION</scope>
</reference>
<dbReference type="SUPFAM" id="SSF53474">
    <property type="entry name" value="alpha/beta-Hydrolases"/>
    <property type="match status" value="1"/>
</dbReference>
<evidence type="ECO:0000256" key="2">
    <source>
        <dbReference type="RuleBase" id="RU361156"/>
    </source>
</evidence>
<evidence type="ECO:0000256" key="1">
    <source>
        <dbReference type="ARBA" id="ARBA00009431"/>
    </source>
</evidence>
<comment type="similarity">
    <text evidence="1 2">Belongs to the peptidase S10 family.</text>
</comment>
<dbReference type="GO" id="GO:0006508">
    <property type="term" value="P:proteolysis"/>
    <property type="evidence" value="ECO:0007669"/>
    <property type="project" value="UniProtKB-KW"/>
</dbReference>
<name>A0A914YVB7_9BILA</name>